<dbReference type="FunCoup" id="A0A1Y1KAB6">
    <property type="interactions" value="215"/>
</dbReference>
<dbReference type="InParanoid" id="A0A1Y1KAB6"/>
<protein>
    <recommendedName>
        <fullName evidence="6">RING-type domain-containing protein</fullName>
    </recommendedName>
</protein>
<dbReference type="EMBL" id="GEZM01087893">
    <property type="protein sequence ID" value="JAV58413.1"/>
    <property type="molecule type" value="Transcribed_RNA"/>
</dbReference>
<dbReference type="AlphaFoldDB" id="A0A1Y1KAB6"/>
<gene>
    <name evidence="8" type="ORF">PPYR_01107</name>
</gene>
<dbReference type="Gene3D" id="3.30.40.10">
    <property type="entry name" value="Zinc/RING finger domain, C3HC4 (zinc finger)"/>
    <property type="match status" value="1"/>
</dbReference>
<dbReference type="GO" id="GO:0061630">
    <property type="term" value="F:ubiquitin protein ligase activity"/>
    <property type="evidence" value="ECO:0007669"/>
    <property type="project" value="TreeGrafter"/>
</dbReference>
<evidence type="ECO:0000256" key="1">
    <source>
        <dbReference type="ARBA" id="ARBA00022771"/>
    </source>
</evidence>
<evidence type="ECO:0000256" key="2">
    <source>
        <dbReference type="ARBA" id="ARBA00022833"/>
    </source>
</evidence>
<sequence>MNLKCLICSDLLTPYSEIFGTTCGHLFHYHCLIQWIERSKTCPQCRFKATEKTIFKIYLTVEENTETVDLAVLHNKLDNLQFQINLKNLDVKNTKEKNETLRKQNLALIEENKEQENKLRVMESAMFALKEQVTYFKTKSKEAKKLETDLLELQGKLDRIKNVELVLAGTQDEVNSMLRNNQDPQSLSILVATLKKELIESDKSKKQLKGAIKTVQAESVAYRKKFQELRDASVHMREELESHKGCETERQYLKGKLAEFQNKYNRLSLETANNVNRIVSESPIPISRLTEPNTSSPSVPEVVETIAQSNSPYLRVQTSSIGLSGLLTYNNLSAGPNKTSILKQHPLQKETLKRPSISYDGLGGHSKDDDFPSPRSSLPFKKPKISVTTTARKFKKLAPQPKLSFQKLN</sequence>
<dbReference type="InterPro" id="IPR001841">
    <property type="entry name" value="Znf_RING"/>
</dbReference>
<dbReference type="SMART" id="SM00184">
    <property type="entry name" value="RING"/>
    <property type="match status" value="1"/>
</dbReference>
<accession>A0A1Y1KAB6</accession>
<evidence type="ECO:0000259" key="6">
    <source>
        <dbReference type="PROSITE" id="PS50089"/>
    </source>
</evidence>
<dbReference type="PANTHER" id="PTHR46569:SF1">
    <property type="entry name" value="E3 UBIQUITIN-PROTEIN LIGASE RFWD3-RELATED"/>
    <property type="match status" value="1"/>
</dbReference>
<dbReference type="GO" id="GO:0008270">
    <property type="term" value="F:zinc ion binding"/>
    <property type="evidence" value="ECO:0007669"/>
    <property type="project" value="UniProtKB-KW"/>
</dbReference>
<reference evidence="8" key="3">
    <citation type="submission" date="2019-08" db="EMBL/GenBank/DDBJ databases">
        <authorList>
            <consortium name="Photinus pyralis genome working group"/>
            <person name="Fallon T.R."/>
            <person name="Sander Lower S.E."/>
            <person name="Weng J.-K."/>
        </authorList>
    </citation>
    <scope>NUCLEOTIDE SEQUENCE</scope>
    <source>
        <strain evidence="8">1611_PpyrPB1</strain>
        <tissue evidence="8">Whole body</tissue>
    </source>
</reference>
<dbReference type="Proteomes" id="UP000327044">
    <property type="component" value="Unassembled WGS sequence"/>
</dbReference>
<keyword evidence="1 3" id="KW-0479">Metal-binding</keyword>
<proteinExistence type="predicted"/>
<dbReference type="Pfam" id="PF13639">
    <property type="entry name" value="zf-RING_2"/>
    <property type="match status" value="1"/>
</dbReference>
<organism evidence="7">
    <name type="scientific">Photinus pyralis</name>
    <name type="common">Common eastern firefly</name>
    <name type="synonym">Lampyris pyralis</name>
    <dbReference type="NCBI Taxonomy" id="7054"/>
    <lineage>
        <taxon>Eukaryota</taxon>
        <taxon>Metazoa</taxon>
        <taxon>Ecdysozoa</taxon>
        <taxon>Arthropoda</taxon>
        <taxon>Hexapoda</taxon>
        <taxon>Insecta</taxon>
        <taxon>Pterygota</taxon>
        <taxon>Neoptera</taxon>
        <taxon>Endopterygota</taxon>
        <taxon>Coleoptera</taxon>
        <taxon>Polyphaga</taxon>
        <taxon>Elateriformia</taxon>
        <taxon>Elateroidea</taxon>
        <taxon>Lampyridae</taxon>
        <taxon>Lampyrinae</taxon>
        <taxon>Photinus</taxon>
    </lineage>
</organism>
<name>A0A1Y1KAB6_PHOPY</name>
<dbReference type="InterPro" id="IPR052639">
    <property type="entry name" value="TRAIP_ubiq-protein_ligase"/>
</dbReference>
<evidence type="ECO:0000313" key="9">
    <source>
        <dbReference type="Proteomes" id="UP000327044"/>
    </source>
</evidence>
<keyword evidence="4" id="KW-0175">Coiled coil</keyword>
<evidence type="ECO:0000256" key="3">
    <source>
        <dbReference type="PROSITE-ProRule" id="PRU00175"/>
    </source>
</evidence>
<reference evidence="7" key="1">
    <citation type="journal article" date="2016" name="Sci. Rep.">
        <title>Molecular characterization of firefly nuptial gifts: a multi-omics approach sheds light on postcopulatory sexual selection.</title>
        <authorList>
            <person name="Al-Wathiqui N."/>
            <person name="Fallon T.R."/>
            <person name="South A."/>
            <person name="Weng J.K."/>
            <person name="Lewis S.M."/>
        </authorList>
    </citation>
    <scope>NUCLEOTIDE SEQUENCE</scope>
</reference>
<keyword evidence="1 3" id="KW-0863">Zinc-finger</keyword>
<dbReference type="GO" id="GO:0031297">
    <property type="term" value="P:replication fork processing"/>
    <property type="evidence" value="ECO:0007669"/>
    <property type="project" value="TreeGrafter"/>
</dbReference>
<feature type="coiled-coil region" evidence="4">
    <location>
        <begin position="84"/>
        <end position="163"/>
    </location>
</feature>
<dbReference type="PANTHER" id="PTHR46569">
    <property type="entry name" value="E3 UBIQUITIN-PROTEIN LIGASE TRAIP"/>
    <property type="match status" value="1"/>
</dbReference>
<reference evidence="8 9" key="2">
    <citation type="journal article" date="2018" name="Elife">
        <title>Firefly genomes illuminate parallel origins of bioluminescence in beetles.</title>
        <authorList>
            <person name="Fallon T.R."/>
            <person name="Lower S.E."/>
            <person name="Chang C.H."/>
            <person name="Bessho-Uehara M."/>
            <person name="Martin G.J."/>
            <person name="Bewick A.J."/>
            <person name="Behringer M."/>
            <person name="Debat H.J."/>
            <person name="Wong I."/>
            <person name="Day J.C."/>
            <person name="Suvorov A."/>
            <person name="Silva C.J."/>
            <person name="Stanger-Hall K.F."/>
            <person name="Hall D.W."/>
            <person name="Schmitz R.J."/>
            <person name="Nelson D.R."/>
            <person name="Lewis S.M."/>
            <person name="Shigenobu S."/>
            <person name="Bybee S.M."/>
            <person name="Larracuente A.M."/>
            <person name="Oba Y."/>
            <person name="Weng J.K."/>
        </authorList>
    </citation>
    <scope>NUCLEOTIDE SEQUENCE [LARGE SCALE GENOMIC DNA]</scope>
    <source>
        <strain evidence="8">1611_PpyrPB1</strain>
        <tissue evidence="8">Whole body</tissue>
    </source>
</reference>
<dbReference type="GO" id="GO:0090734">
    <property type="term" value="C:site of DNA damage"/>
    <property type="evidence" value="ECO:0007669"/>
    <property type="project" value="TreeGrafter"/>
</dbReference>
<evidence type="ECO:0000313" key="7">
    <source>
        <dbReference type="EMBL" id="JAV58413.1"/>
    </source>
</evidence>
<keyword evidence="9" id="KW-1185">Reference proteome</keyword>
<dbReference type="SUPFAM" id="SSF57850">
    <property type="entry name" value="RING/U-box"/>
    <property type="match status" value="1"/>
</dbReference>
<feature type="region of interest" description="Disordered" evidence="5">
    <location>
        <begin position="342"/>
        <end position="384"/>
    </location>
</feature>
<dbReference type="GO" id="GO:0005634">
    <property type="term" value="C:nucleus"/>
    <property type="evidence" value="ECO:0007669"/>
    <property type="project" value="TreeGrafter"/>
</dbReference>
<evidence type="ECO:0000313" key="8">
    <source>
        <dbReference type="EMBL" id="KAB0804137.1"/>
    </source>
</evidence>
<feature type="domain" description="RING-type" evidence="6">
    <location>
        <begin position="5"/>
        <end position="46"/>
    </location>
</feature>
<dbReference type="OrthoDB" id="8062037at2759"/>
<dbReference type="InterPro" id="IPR013083">
    <property type="entry name" value="Znf_RING/FYVE/PHD"/>
</dbReference>
<dbReference type="GO" id="GO:0016567">
    <property type="term" value="P:protein ubiquitination"/>
    <property type="evidence" value="ECO:0007669"/>
    <property type="project" value="TreeGrafter"/>
</dbReference>
<dbReference type="PROSITE" id="PS50089">
    <property type="entry name" value="ZF_RING_2"/>
    <property type="match status" value="1"/>
</dbReference>
<keyword evidence="2" id="KW-0862">Zinc</keyword>
<evidence type="ECO:0000256" key="4">
    <source>
        <dbReference type="SAM" id="Coils"/>
    </source>
</evidence>
<dbReference type="EMBL" id="VVIM01000001">
    <property type="protein sequence ID" value="KAB0804137.1"/>
    <property type="molecule type" value="Genomic_DNA"/>
</dbReference>
<evidence type="ECO:0000256" key="5">
    <source>
        <dbReference type="SAM" id="MobiDB-lite"/>
    </source>
</evidence>